<feature type="domain" description="FAD-binding" evidence="2">
    <location>
        <begin position="3"/>
        <end position="351"/>
    </location>
</feature>
<protein>
    <submittedName>
        <fullName evidence="3">FAD-dependent monooxygenase</fullName>
    </submittedName>
</protein>
<dbReference type="PANTHER" id="PTHR43476">
    <property type="entry name" value="3-(3-HYDROXY-PHENYL)PROPIONATE/3-HYDROXYCINNAMIC ACID HYDROXYLASE"/>
    <property type="match status" value="1"/>
</dbReference>
<keyword evidence="4" id="KW-1185">Reference proteome</keyword>
<dbReference type="RefSeq" id="WP_190915071.1">
    <property type="nucleotide sequence ID" value="NZ_JACXIZ010000011.1"/>
</dbReference>
<dbReference type="SUPFAM" id="SSF51905">
    <property type="entry name" value="FAD/NAD(P)-binding domain"/>
    <property type="match status" value="1"/>
</dbReference>
<dbReference type="Proteomes" id="UP000621560">
    <property type="component" value="Unassembled WGS sequence"/>
</dbReference>
<gene>
    <name evidence="3" type="ORF">IDH44_04335</name>
</gene>
<proteinExistence type="predicted"/>
<dbReference type="Pfam" id="PF01494">
    <property type="entry name" value="FAD_binding_3"/>
    <property type="match status" value="1"/>
</dbReference>
<accession>A0A927BPL8</accession>
<dbReference type="GO" id="GO:0071949">
    <property type="term" value="F:FAD binding"/>
    <property type="evidence" value="ECO:0007669"/>
    <property type="project" value="InterPro"/>
</dbReference>
<comment type="caution">
    <text evidence="3">The sequence shown here is derived from an EMBL/GenBank/DDBJ whole genome shotgun (WGS) entry which is preliminary data.</text>
</comment>
<dbReference type="EMBL" id="JACXIZ010000011">
    <property type="protein sequence ID" value="MBD2844408.1"/>
    <property type="molecule type" value="Genomic_DNA"/>
</dbReference>
<reference evidence="3" key="1">
    <citation type="submission" date="2020-09" db="EMBL/GenBank/DDBJ databases">
        <title>A novel bacterium of genus Paenibacillus, isolated from South China Sea.</title>
        <authorList>
            <person name="Huang H."/>
            <person name="Mo K."/>
            <person name="Hu Y."/>
        </authorList>
    </citation>
    <scope>NUCLEOTIDE SEQUENCE</scope>
    <source>
        <strain evidence="3">IB182496</strain>
    </source>
</reference>
<dbReference type="Gene3D" id="3.30.70.2450">
    <property type="match status" value="1"/>
</dbReference>
<dbReference type="PRINTS" id="PR00420">
    <property type="entry name" value="RNGMNOXGNASE"/>
</dbReference>
<evidence type="ECO:0000256" key="1">
    <source>
        <dbReference type="ARBA" id="ARBA00023002"/>
    </source>
</evidence>
<dbReference type="PANTHER" id="PTHR43476:SF5">
    <property type="entry name" value="FAD-DEPENDENT MONOOXYGENASE"/>
    <property type="match status" value="1"/>
</dbReference>
<dbReference type="AlphaFoldDB" id="A0A927BPL8"/>
<dbReference type="GO" id="GO:0004497">
    <property type="term" value="F:monooxygenase activity"/>
    <property type="evidence" value="ECO:0007669"/>
    <property type="project" value="UniProtKB-KW"/>
</dbReference>
<keyword evidence="3" id="KW-0503">Monooxygenase</keyword>
<dbReference type="InterPro" id="IPR050631">
    <property type="entry name" value="PheA/TfdB_FAD_monoxygenase"/>
</dbReference>
<evidence type="ECO:0000259" key="2">
    <source>
        <dbReference type="Pfam" id="PF01494"/>
    </source>
</evidence>
<dbReference type="InterPro" id="IPR036188">
    <property type="entry name" value="FAD/NAD-bd_sf"/>
</dbReference>
<name>A0A927BPL8_9BACL</name>
<evidence type="ECO:0000313" key="4">
    <source>
        <dbReference type="Proteomes" id="UP000621560"/>
    </source>
</evidence>
<dbReference type="Gene3D" id="3.50.50.60">
    <property type="entry name" value="FAD/NAD(P)-binding domain"/>
    <property type="match status" value="1"/>
</dbReference>
<sequence>MNCQVFVSGGGIAGLTLGMLLAEQGVEVVVAERTGGLQKQYKGELLQPKSLEILDRAGLLKRIEAGGYTVPTIRMQERQAGAHQTAKTPEDIVFDYGVLGQPYNYALMHPHEELKETLLARAQSYPSFRLVQPGSFAGLQRSAAGHIEGARVKAGEEDLLVKADVYVGAEGRASAMRAEMGVDAPKQEYNHHFLTVSFRRPLGLREATIISQGPRFLGMFPLPDDRVRTVYLIKPHEFKSMRKAGLPAFYDAYRALMPEMDGAVQTIRQWKDIQLMIPFRHHASSYVQGNVVLIGDAAHNVHPMAGEGMNLAIQDAAILAGLIGWNVSTGQSAAADLNTYEAIRRPRVDLISDLSHLSALAYAHGGRSWSAMRRHVLRGISESEYLHFKYMLNVSGLGAWPDNWIDRLRQLGVLPAGRAPTPEEKQARRFMKEQDAPWLRIKGRWSGLVDS</sequence>
<keyword evidence="1" id="KW-0560">Oxidoreductase</keyword>
<organism evidence="3 4">
    <name type="scientific">Paenibacillus sabuli</name>
    <dbReference type="NCBI Taxonomy" id="2772509"/>
    <lineage>
        <taxon>Bacteria</taxon>
        <taxon>Bacillati</taxon>
        <taxon>Bacillota</taxon>
        <taxon>Bacilli</taxon>
        <taxon>Bacillales</taxon>
        <taxon>Paenibacillaceae</taxon>
        <taxon>Paenibacillus</taxon>
    </lineage>
</organism>
<dbReference type="InterPro" id="IPR002938">
    <property type="entry name" value="FAD-bd"/>
</dbReference>
<evidence type="ECO:0000313" key="3">
    <source>
        <dbReference type="EMBL" id="MBD2844408.1"/>
    </source>
</evidence>